<dbReference type="STRING" id="1280847.SAMN04488036_101683"/>
<dbReference type="AlphaFoldDB" id="A0A1I4AYV1"/>
<feature type="domain" description="Histidine phosphotransferase ChpT C-terminal" evidence="1">
    <location>
        <begin position="77"/>
        <end position="192"/>
    </location>
</feature>
<dbReference type="Gene3D" id="1.10.287.130">
    <property type="match status" value="1"/>
</dbReference>
<dbReference type="InterPro" id="IPR018762">
    <property type="entry name" value="ChpT_C"/>
</dbReference>
<keyword evidence="2" id="KW-0808">Transferase</keyword>
<organism evidence="2 3">
    <name type="scientific">Shimia haliotis</name>
    <dbReference type="NCBI Taxonomy" id="1280847"/>
    <lineage>
        <taxon>Bacteria</taxon>
        <taxon>Pseudomonadati</taxon>
        <taxon>Pseudomonadota</taxon>
        <taxon>Alphaproteobacteria</taxon>
        <taxon>Rhodobacterales</taxon>
        <taxon>Roseobacteraceae</taxon>
    </lineage>
</organism>
<dbReference type="Gene3D" id="3.30.565.10">
    <property type="entry name" value="Histidine kinase-like ATPase, C-terminal domain"/>
    <property type="match status" value="1"/>
</dbReference>
<dbReference type="OrthoDB" id="9803702at2"/>
<gene>
    <name evidence="2" type="ORF">SAMN04488036_101683</name>
</gene>
<name>A0A1I4AYV1_9RHOB</name>
<dbReference type="GO" id="GO:0016740">
    <property type="term" value="F:transferase activity"/>
    <property type="evidence" value="ECO:0007669"/>
    <property type="project" value="UniProtKB-KW"/>
</dbReference>
<dbReference type="EMBL" id="FOSZ01000001">
    <property type="protein sequence ID" value="SFK61473.1"/>
    <property type="molecule type" value="Genomic_DNA"/>
</dbReference>
<evidence type="ECO:0000313" key="3">
    <source>
        <dbReference type="Proteomes" id="UP000198851"/>
    </source>
</evidence>
<proteinExistence type="predicted"/>
<dbReference type="InterPro" id="IPR036890">
    <property type="entry name" value="HATPase_C_sf"/>
</dbReference>
<evidence type="ECO:0000313" key="2">
    <source>
        <dbReference type="EMBL" id="SFK61473.1"/>
    </source>
</evidence>
<reference evidence="3" key="1">
    <citation type="submission" date="2016-10" db="EMBL/GenBank/DDBJ databases">
        <authorList>
            <person name="Varghese N."/>
            <person name="Submissions S."/>
        </authorList>
    </citation>
    <scope>NUCLEOTIDE SEQUENCE [LARGE SCALE GENOMIC DNA]</scope>
    <source>
        <strain evidence="3">DSM 28453</strain>
    </source>
</reference>
<evidence type="ECO:0000259" key="1">
    <source>
        <dbReference type="Pfam" id="PF10090"/>
    </source>
</evidence>
<protein>
    <submittedName>
        <fullName evidence="2">Histidine phosphotransferase ChpT</fullName>
    </submittedName>
</protein>
<accession>A0A1I4AYV1</accession>
<dbReference type="Proteomes" id="UP000198851">
    <property type="component" value="Unassembled WGS sequence"/>
</dbReference>
<sequence>MTHKPDLAALVGSRICHDLISPIGAISNGMELIELAGGAKAPELSLIADSVQNANAKIRFFRVAFGQASAEQQVGEQEILTILDNMAIGARTMVDWTVQGAVERTELRLAFLAILCFETALPFGGVISVHRTQGGWQVIGESEKLRVDDTLWPALVSGDVPQTLAPNQVQFGLLPQWASTLGRSVSTSQSDTKLELTF</sequence>
<dbReference type="Pfam" id="PF10090">
    <property type="entry name" value="HPTransfase"/>
    <property type="match status" value="1"/>
</dbReference>
<dbReference type="RefSeq" id="WP_093320236.1">
    <property type="nucleotide sequence ID" value="NZ_FOSZ01000001.1"/>
</dbReference>
<keyword evidence="3" id="KW-1185">Reference proteome</keyword>